<feature type="transmembrane region" description="Helical" evidence="7">
    <location>
        <begin position="39"/>
        <end position="58"/>
    </location>
</feature>
<dbReference type="GO" id="GO:0005886">
    <property type="term" value="C:plasma membrane"/>
    <property type="evidence" value="ECO:0007669"/>
    <property type="project" value="UniProtKB-SubCell"/>
</dbReference>
<organism evidence="8">
    <name type="scientific">Ignisphaera aggregans</name>
    <dbReference type="NCBI Taxonomy" id="334771"/>
    <lineage>
        <taxon>Archaea</taxon>
        <taxon>Thermoproteota</taxon>
        <taxon>Thermoprotei</taxon>
        <taxon>Desulfurococcales</taxon>
        <taxon>Desulfurococcaceae</taxon>
        <taxon>Ignisphaera</taxon>
    </lineage>
</organism>
<keyword evidence="4 7" id="KW-0812">Transmembrane</keyword>
<keyword evidence="3" id="KW-1003">Cell membrane</keyword>
<evidence type="ECO:0000256" key="7">
    <source>
        <dbReference type="SAM" id="Phobius"/>
    </source>
</evidence>
<dbReference type="AlphaFoldDB" id="A0A7C2ZQD6"/>
<evidence type="ECO:0000256" key="4">
    <source>
        <dbReference type="ARBA" id="ARBA00022692"/>
    </source>
</evidence>
<dbReference type="PANTHER" id="PTHR34702">
    <property type="entry name" value="NA(+)/H(+) ANTIPORTER SUBUNIT F1"/>
    <property type="match status" value="1"/>
</dbReference>
<comment type="subcellular location">
    <subcellularLocation>
        <location evidence="1">Cell membrane</location>
        <topology evidence="1">Multi-pass membrane protein</topology>
    </subcellularLocation>
</comment>
<evidence type="ECO:0000256" key="1">
    <source>
        <dbReference type="ARBA" id="ARBA00004651"/>
    </source>
</evidence>
<dbReference type="InterPro" id="IPR007208">
    <property type="entry name" value="MrpF/PhaF-like"/>
</dbReference>
<evidence type="ECO:0000256" key="5">
    <source>
        <dbReference type="ARBA" id="ARBA00022989"/>
    </source>
</evidence>
<comment type="caution">
    <text evidence="8">The sequence shown here is derived from an EMBL/GenBank/DDBJ whole genome shotgun (WGS) entry which is preliminary data.</text>
</comment>
<keyword evidence="6 7" id="KW-0472">Membrane</keyword>
<accession>A0A7C2ZQD6</accession>
<dbReference type="Pfam" id="PF04066">
    <property type="entry name" value="MrpF_PhaF"/>
    <property type="match status" value="1"/>
</dbReference>
<proteinExistence type="predicted"/>
<name>A0A7C2ZQD6_9CREN</name>
<protein>
    <submittedName>
        <fullName evidence="8">pH regulation protein F</fullName>
    </submittedName>
</protein>
<keyword evidence="5 7" id="KW-1133">Transmembrane helix</keyword>
<dbReference type="PANTHER" id="PTHR34702:SF1">
    <property type="entry name" value="NA(+)_H(+) ANTIPORTER SUBUNIT F"/>
    <property type="match status" value="1"/>
</dbReference>
<sequence length="94" mass="10509">MELETWVSTFLVYATVIFVVSFLLYLVRIVKGPTIPDRVIAVDALGFDLAAFLIVLSILLRSPILVVCAVALSLWIYALDIYIAKYLESKELGE</sequence>
<evidence type="ECO:0000256" key="2">
    <source>
        <dbReference type="ARBA" id="ARBA00022448"/>
    </source>
</evidence>
<dbReference type="GO" id="GO:0015385">
    <property type="term" value="F:sodium:proton antiporter activity"/>
    <property type="evidence" value="ECO:0007669"/>
    <property type="project" value="TreeGrafter"/>
</dbReference>
<feature type="transmembrane region" description="Helical" evidence="7">
    <location>
        <begin position="6"/>
        <end position="27"/>
    </location>
</feature>
<evidence type="ECO:0000313" key="8">
    <source>
        <dbReference type="EMBL" id="HEW53264.1"/>
    </source>
</evidence>
<evidence type="ECO:0000256" key="3">
    <source>
        <dbReference type="ARBA" id="ARBA00022475"/>
    </source>
</evidence>
<dbReference type="EMBL" id="DSGT01000009">
    <property type="protein sequence ID" value="HEW53264.1"/>
    <property type="molecule type" value="Genomic_DNA"/>
</dbReference>
<feature type="transmembrane region" description="Helical" evidence="7">
    <location>
        <begin position="64"/>
        <end position="84"/>
    </location>
</feature>
<keyword evidence="2" id="KW-0813">Transport</keyword>
<evidence type="ECO:0000256" key="6">
    <source>
        <dbReference type="ARBA" id="ARBA00023136"/>
    </source>
</evidence>
<gene>
    <name evidence="8" type="ORF">ENO77_03765</name>
</gene>
<reference evidence="8" key="1">
    <citation type="journal article" date="2020" name="mSystems">
        <title>Genome- and Community-Level Interaction Insights into Carbon Utilization and Element Cycling Functions of Hydrothermarchaeota in Hydrothermal Sediment.</title>
        <authorList>
            <person name="Zhou Z."/>
            <person name="Liu Y."/>
            <person name="Xu W."/>
            <person name="Pan J."/>
            <person name="Luo Z.H."/>
            <person name="Li M."/>
        </authorList>
    </citation>
    <scope>NUCLEOTIDE SEQUENCE [LARGE SCALE GENOMIC DNA]</scope>
    <source>
        <strain evidence="8">SpSt-16</strain>
    </source>
</reference>